<organism evidence="1 2">
    <name type="scientific">Lentzea pudingi</name>
    <dbReference type="NCBI Taxonomy" id="1789439"/>
    <lineage>
        <taxon>Bacteria</taxon>
        <taxon>Bacillati</taxon>
        <taxon>Actinomycetota</taxon>
        <taxon>Actinomycetes</taxon>
        <taxon>Pseudonocardiales</taxon>
        <taxon>Pseudonocardiaceae</taxon>
        <taxon>Lentzea</taxon>
    </lineage>
</organism>
<evidence type="ECO:0008006" key="3">
    <source>
        <dbReference type="Google" id="ProtNLM"/>
    </source>
</evidence>
<evidence type="ECO:0000313" key="2">
    <source>
        <dbReference type="Proteomes" id="UP000597656"/>
    </source>
</evidence>
<dbReference type="EMBL" id="BMNC01000001">
    <property type="protein sequence ID" value="GGM73180.1"/>
    <property type="molecule type" value="Genomic_DNA"/>
</dbReference>
<dbReference type="Proteomes" id="UP000597656">
    <property type="component" value="Unassembled WGS sequence"/>
</dbReference>
<proteinExistence type="predicted"/>
<reference evidence="2" key="1">
    <citation type="journal article" date="2019" name="Int. J. Syst. Evol. Microbiol.">
        <title>The Global Catalogue of Microorganisms (GCM) 10K type strain sequencing project: providing services to taxonomists for standard genome sequencing and annotation.</title>
        <authorList>
            <consortium name="The Broad Institute Genomics Platform"/>
            <consortium name="The Broad Institute Genome Sequencing Center for Infectious Disease"/>
            <person name="Wu L."/>
            <person name="Ma J."/>
        </authorList>
    </citation>
    <scope>NUCLEOTIDE SEQUENCE [LARGE SCALE GENOMIC DNA]</scope>
    <source>
        <strain evidence="2">CGMCC 4.7319</strain>
    </source>
</reference>
<gene>
    <name evidence="1" type="ORF">GCM10011609_06300</name>
</gene>
<comment type="caution">
    <text evidence="1">The sequence shown here is derived from an EMBL/GenBank/DDBJ whole genome shotgun (WGS) entry which is preliminary data.</text>
</comment>
<name>A0ABQ2HAJ6_9PSEU</name>
<evidence type="ECO:0000313" key="1">
    <source>
        <dbReference type="EMBL" id="GGM73180.1"/>
    </source>
</evidence>
<protein>
    <recommendedName>
        <fullName evidence="3">DUF1579 domain-containing protein</fullName>
    </recommendedName>
</protein>
<keyword evidence="2" id="KW-1185">Reference proteome</keyword>
<accession>A0ABQ2HAJ6</accession>
<sequence>MASLRSHSQAMTLPYKRILIPVFSVLMVVGTASSGDATSLLDSQATADGQRDFDWEIGNWHTSVRVLAEPLSESADEWLQFTGTSLVRPLMDRRANVVELKVAGPSGRVEGLNIRLYEPQAKRWSLSFVNMRDGLLTPAVYGGFHNGAGEFYGDDQLAGRPIKVRFLVFRQGPDKARFEQAFSGDAGATWETNWIAIDRRVS</sequence>